<gene>
    <name evidence="1" type="ORF">BDN72DRAFT_803160</name>
</gene>
<evidence type="ECO:0000313" key="2">
    <source>
        <dbReference type="Proteomes" id="UP000308600"/>
    </source>
</evidence>
<dbReference type="Proteomes" id="UP000308600">
    <property type="component" value="Unassembled WGS sequence"/>
</dbReference>
<reference evidence="1 2" key="1">
    <citation type="journal article" date="2019" name="Nat. Ecol. Evol.">
        <title>Megaphylogeny resolves global patterns of mushroom evolution.</title>
        <authorList>
            <person name="Varga T."/>
            <person name="Krizsan K."/>
            <person name="Foldi C."/>
            <person name="Dima B."/>
            <person name="Sanchez-Garcia M."/>
            <person name="Sanchez-Ramirez S."/>
            <person name="Szollosi G.J."/>
            <person name="Szarkandi J.G."/>
            <person name="Papp V."/>
            <person name="Albert L."/>
            <person name="Andreopoulos W."/>
            <person name="Angelini C."/>
            <person name="Antonin V."/>
            <person name="Barry K.W."/>
            <person name="Bougher N.L."/>
            <person name="Buchanan P."/>
            <person name="Buyck B."/>
            <person name="Bense V."/>
            <person name="Catcheside P."/>
            <person name="Chovatia M."/>
            <person name="Cooper J."/>
            <person name="Damon W."/>
            <person name="Desjardin D."/>
            <person name="Finy P."/>
            <person name="Geml J."/>
            <person name="Haridas S."/>
            <person name="Hughes K."/>
            <person name="Justo A."/>
            <person name="Karasinski D."/>
            <person name="Kautmanova I."/>
            <person name="Kiss B."/>
            <person name="Kocsube S."/>
            <person name="Kotiranta H."/>
            <person name="LaButti K.M."/>
            <person name="Lechner B.E."/>
            <person name="Liimatainen K."/>
            <person name="Lipzen A."/>
            <person name="Lukacs Z."/>
            <person name="Mihaltcheva S."/>
            <person name="Morgado L.N."/>
            <person name="Niskanen T."/>
            <person name="Noordeloos M.E."/>
            <person name="Ohm R.A."/>
            <person name="Ortiz-Santana B."/>
            <person name="Ovrebo C."/>
            <person name="Racz N."/>
            <person name="Riley R."/>
            <person name="Savchenko A."/>
            <person name="Shiryaev A."/>
            <person name="Soop K."/>
            <person name="Spirin V."/>
            <person name="Szebenyi C."/>
            <person name="Tomsovsky M."/>
            <person name="Tulloss R.E."/>
            <person name="Uehling J."/>
            <person name="Grigoriev I.V."/>
            <person name="Vagvolgyi C."/>
            <person name="Papp T."/>
            <person name="Martin F.M."/>
            <person name="Miettinen O."/>
            <person name="Hibbett D.S."/>
            <person name="Nagy L.G."/>
        </authorList>
    </citation>
    <scope>NUCLEOTIDE SEQUENCE [LARGE SCALE GENOMIC DNA]</scope>
    <source>
        <strain evidence="1 2">NL-1719</strain>
    </source>
</reference>
<proteinExistence type="predicted"/>
<evidence type="ECO:0000313" key="1">
    <source>
        <dbReference type="EMBL" id="TFK63538.1"/>
    </source>
</evidence>
<protein>
    <submittedName>
        <fullName evidence="1">Uncharacterized protein</fullName>
    </submittedName>
</protein>
<dbReference type="EMBL" id="ML208517">
    <property type="protein sequence ID" value="TFK63538.1"/>
    <property type="molecule type" value="Genomic_DNA"/>
</dbReference>
<accession>A0ACD3AD00</accession>
<feature type="non-terminal residue" evidence="1">
    <location>
        <position position="1001"/>
    </location>
</feature>
<organism evidence="1 2">
    <name type="scientific">Pluteus cervinus</name>
    <dbReference type="NCBI Taxonomy" id="181527"/>
    <lineage>
        <taxon>Eukaryota</taxon>
        <taxon>Fungi</taxon>
        <taxon>Dikarya</taxon>
        <taxon>Basidiomycota</taxon>
        <taxon>Agaricomycotina</taxon>
        <taxon>Agaricomycetes</taxon>
        <taxon>Agaricomycetidae</taxon>
        <taxon>Agaricales</taxon>
        <taxon>Pluteineae</taxon>
        <taxon>Pluteaceae</taxon>
        <taxon>Pluteus</taxon>
    </lineage>
</organism>
<name>A0ACD3AD00_9AGAR</name>
<sequence>MHHQRKRTNEFQNEYVSKKVRLDPETYREPVSLHLKYVKIPANTQTNGCLRLNVTDGDANQPGLKPCMIYKDEPPKVQDGSEIVLFIDKIIPIQGTHFILDIVQPSTFHQDRSITKAAVLLLDILYALKQSGQEVVSYVSGWVKLEIKKEESIGKLLQQVAFSSCLKKPLDEARLAIEVLIRIGSPLHAALQKVQSVSELIRSVKYTLDEQKLSYQGLLSLMQRMASLLCAFKKVQNLQDFDNLKPAIIQLLAHMEIVLKVVLDYNNTSSQKKSIHFIIFSKQAEEFSELSFKFDNLLQEYNFALQLDIAHAQSAQTQLKETLEKLNYTDIEPGEQCLENTRVTILADIKHWAQSSEQPVLWLCGPAGTGKSTIAASVVSQLKDDSQLAAYYTCKRDNNSLTNPFQLWKNICYRLAMVYPPLGLKVAEVIKADPHFGSGAESIPALFQTLFRRPLNMLDTRPLIEPLVIVIDALDECGKVPDREKLLKCLLELPKICSWIKILITSRVNPEIEKHLLHTQQIMLKPADSYDDVETFIRVTYSEFGLSEVDINQFISAANGLFTWATTALKYMEESMDQQEAAQHLLQSQIYGSNGEYEQLHNLYNVVLSTSVGLNSINLAMFQQIMSIVLLAAEPLSLLALSKLAQCGKLVVEKMIKSLHAVIMMDLDKTVRVLHPSFAEYLLDKQNHSEQKYWISRYNGHGRMLDICFEILEKELKFNMYNISSSYLSNNEVDGLEERRSDPELEHVHYAALFWSFHMQACKVISTNQEKALVRIFNGPHTLYWIEIMGFKNKMYEALESMQTMKQIRVMQSNNPEEDCTLLREETEEILNDVSHFLSLSKEVASKSIPHIYISCLVYVPKNCQLGKSILPYFSNLLQIQDMPDMWFPHNTILKGHEDIVSSVAYSPDGRYVVSGSHNNTVRIWDTTTSQPVGQPLQGHRNNVTSVAYSPDGRYVVSGSCDMTVRIWDTITSQPVGQPLQGHNHYVTSVAYSPDGRYVVS</sequence>
<keyword evidence="2" id="KW-1185">Reference proteome</keyword>